<dbReference type="InterPro" id="IPR002577">
    <property type="entry name" value="HTH_HxlR"/>
</dbReference>
<dbReference type="Gene3D" id="1.10.10.10">
    <property type="entry name" value="Winged helix-like DNA-binding domain superfamily/Winged helix DNA-binding domain"/>
    <property type="match status" value="1"/>
</dbReference>
<keyword evidence="6" id="KW-1185">Reference proteome</keyword>
<protein>
    <submittedName>
        <fullName evidence="5">Transcriptional regulator</fullName>
    </submittedName>
</protein>
<name>A0A4R0L0U2_9ACTN</name>
<proteinExistence type="predicted"/>
<dbReference type="PANTHER" id="PTHR33204">
    <property type="entry name" value="TRANSCRIPTIONAL REGULATOR, MARR FAMILY"/>
    <property type="match status" value="1"/>
</dbReference>
<dbReference type="InterPro" id="IPR036388">
    <property type="entry name" value="WH-like_DNA-bd_sf"/>
</dbReference>
<keyword evidence="3" id="KW-0804">Transcription</keyword>
<dbReference type="SUPFAM" id="SSF46785">
    <property type="entry name" value="Winged helix' DNA-binding domain"/>
    <property type="match status" value="1"/>
</dbReference>
<reference evidence="5 6" key="1">
    <citation type="submission" date="2019-02" db="EMBL/GenBank/DDBJ databases">
        <title>Kribbella capetownensis sp. nov. and Kribbella speibonae sp. nov., isolated from soil.</title>
        <authorList>
            <person name="Curtis S.M."/>
            <person name="Norton I."/>
            <person name="Everest G.J."/>
            <person name="Meyers P.R."/>
        </authorList>
    </citation>
    <scope>NUCLEOTIDE SEQUENCE [LARGE SCALE GENOMIC DNA]</scope>
    <source>
        <strain evidence="5 6">NRRL B-24813</strain>
    </source>
</reference>
<feature type="domain" description="HTH hxlR-type" evidence="4">
    <location>
        <begin position="11"/>
        <end position="109"/>
    </location>
</feature>
<dbReference type="GO" id="GO:0003677">
    <property type="term" value="F:DNA binding"/>
    <property type="evidence" value="ECO:0007669"/>
    <property type="project" value="UniProtKB-KW"/>
</dbReference>
<dbReference type="AlphaFoldDB" id="A0A4R0L0U2"/>
<evidence type="ECO:0000256" key="2">
    <source>
        <dbReference type="ARBA" id="ARBA00023125"/>
    </source>
</evidence>
<dbReference type="PROSITE" id="PS51118">
    <property type="entry name" value="HTH_HXLR"/>
    <property type="match status" value="1"/>
</dbReference>
<dbReference type="InterPro" id="IPR036390">
    <property type="entry name" value="WH_DNA-bd_sf"/>
</dbReference>
<dbReference type="PANTHER" id="PTHR33204:SF18">
    <property type="entry name" value="TRANSCRIPTIONAL REGULATORY PROTEIN"/>
    <property type="match status" value="1"/>
</dbReference>
<evidence type="ECO:0000256" key="3">
    <source>
        <dbReference type="ARBA" id="ARBA00023163"/>
    </source>
</evidence>
<evidence type="ECO:0000313" key="5">
    <source>
        <dbReference type="EMBL" id="TCC62145.1"/>
    </source>
</evidence>
<dbReference type="EMBL" id="SJKB01000004">
    <property type="protein sequence ID" value="TCC62145.1"/>
    <property type="molecule type" value="Genomic_DNA"/>
</dbReference>
<sequence>MPVRRGYRQACGTARGLDIVGERWALLVVRELLLGPKRFTDLQAALPAASPNALADRLRELTDAGVLRRGALPPPASAKVYELTDWGRRLEPIVIALGTWALEAPPTDDQIFVSTDSAMLTIRTYYAPPVTNRAAATNHGADAAENANAGPNAGAGGDASIRIELYDHGAAGVFGVRLTSAGAEVAHAVPDAADAVVRTTTAELLAAFGRHALPPAGDAATSITGDRSVVRRLVEGIRVPADDRESGTMGIDDAD</sequence>
<dbReference type="Proteomes" id="UP000291144">
    <property type="component" value="Unassembled WGS sequence"/>
</dbReference>
<keyword evidence="1" id="KW-0805">Transcription regulation</keyword>
<dbReference type="Pfam" id="PF01638">
    <property type="entry name" value="HxlR"/>
    <property type="match status" value="1"/>
</dbReference>
<gene>
    <name evidence="5" type="ORF">E0H73_15655</name>
</gene>
<keyword evidence="2" id="KW-0238">DNA-binding</keyword>
<organism evidence="5 6">
    <name type="scientific">Kribbella pittospori</name>
    <dbReference type="NCBI Taxonomy" id="722689"/>
    <lineage>
        <taxon>Bacteria</taxon>
        <taxon>Bacillati</taxon>
        <taxon>Actinomycetota</taxon>
        <taxon>Actinomycetes</taxon>
        <taxon>Propionibacteriales</taxon>
        <taxon>Kribbellaceae</taxon>
        <taxon>Kribbella</taxon>
    </lineage>
</organism>
<evidence type="ECO:0000256" key="1">
    <source>
        <dbReference type="ARBA" id="ARBA00023015"/>
    </source>
</evidence>
<dbReference type="OrthoDB" id="9792527at2"/>
<comment type="caution">
    <text evidence="5">The sequence shown here is derived from an EMBL/GenBank/DDBJ whole genome shotgun (WGS) entry which is preliminary data.</text>
</comment>
<evidence type="ECO:0000313" key="6">
    <source>
        <dbReference type="Proteomes" id="UP000291144"/>
    </source>
</evidence>
<evidence type="ECO:0000259" key="4">
    <source>
        <dbReference type="PROSITE" id="PS51118"/>
    </source>
</evidence>
<dbReference type="RefSeq" id="WP_131355896.1">
    <property type="nucleotide sequence ID" value="NZ_SJKB01000004.1"/>
</dbReference>
<accession>A0A4R0L0U2</accession>